<dbReference type="Gene3D" id="3.80.10.10">
    <property type="entry name" value="Ribonuclease Inhibitor"/>
    <property type="match status" value="1"/>
</dbReference>
<comment type="subcellular location">
    <subcellularLocation>
        <location evidence="1">Cytoplasm</location>
        <location evidence="1">Cytoskeleton</location>
        <location evidence="1">Cilium axoneme</location>
    </subcellularLocation>
</comment>
<name>A0AAW1PUX7_9CHLO</name>
<dbReference type="PANTHER" id="PTHR45752">
    <property type="entry name" value="LEUCINE-RICH REPEAT-CONTAINING"/>
    <property type="match status" value="1"/>
</dbReference>
<reference evidence="2 3" key="1">
    <citation type="journal article" date="2024" name="Nat. Commun.">
        <title>Phylogenomics reveals the evolutionary origins of lichenization in chlorophyte algae.</title>
        <authorList>
            <person name="Puginier C."/>
            <person name="Libourel C."/>
            <person name="Otte J."/>
            <person name="Skaloud P."/>
            <person name="Haon M."/>
            <person name="Grisel S."/>
            <person name="Petersen M."/>
            <person name="Berrin J.G."/>
            <person name="Delaux P.M."/>
            <person name="Dal Grande F."/>
            <person name="Keller J."/>
        </authorList>
    </citation>
    <scope>NUCLEOTIDE SEQUENCE [LARGE SCALE GENOMIC DNA]</scope>
    <source>
        <strain evidence="2 3">SAG 2036</strain>
    </source>
</reference>
<dbReference type="GO" id="GO:0005930">
    <property type="term" value="C:axoneme"/>
    <property type="evidence" value="ECO:0007669"/>
    <property type="project" value="UniProtKB-SubCell"/>
</dbReference>
<evidence type="ECO:0000256" key="1">
    <source>
        <dbReference type="ARBA" id="ARBA00004430"/>
    </source>
</evidence>
<dbReference type="EMBL" id="JALJOQ010000005">
    <property type="protein sequence ID" value="KAK9813336.1"/>
    <property type="molecule type" value="Genomic_DNA"/>
</dbReference>
<dbReference type="AlphaFoldDB" id="A0AAW1PUX7"/>
<protein>
    <submittedName>
        <fullName evidence="2">Uncharacterized protein</fullName>
    </submittedName>
</protein>
<dbReference type="InterPro" id="IPR032675">
    <property type="entry name" value="LRR_dom_sf"/>
</dbReference>
<gene>
    <name evidence="2" type="ORF">WJX73_001212</name>
</gene>
<evidence type="ECO:0000313" key="2">
    <source>
        <dbReference type="EMBL" id="KAK9813336.1"/>
    </source>
</evidence>
<accession>A0AAW1PUX7</accession>
<keyword evidence="3" id="KW-1185">Reference proteome</keyword>
<dbReference type="SUPFAM" id="SSF52058">
    <property type="entry name" value="L domain-like"/>
    <property type="match status" value="1"/>
</dbReference>
<comment type="caution">
    <text evidence="2">The sequence shown here is derived from an EMBL/GenBank/DDBJ whole genome shotgun (WGS) entry which is preliminary data.</text>
</comment>
<dbReference type="PANTHER" id="PTHR45752:SF187">
    <property type="entry name" value="LEUCINE-RICH REPEAT AND IQ DOMAIN-CONTAINING PROTEIN 4"/>
    <property type="match status" value="1"/>
</dbReference>
<sequence length="281" mass="31125">MERFSKLAKLATPAIAQQIAQLSSSIRRWIHLRAAGVTRLHITSDCCCDGSGPCNVRIIQLTSFLGCLRGTSVDLVVTHHCRSSRQLFRSQSASLMADLSRQLVALNVDCRHPSIRESLPLLASLQRLTELQLRLSAINSFPQDDLVLLGSLRGLQTLSECFHQLTALTLKEQQLGAKGGAVIIPSSLSKLVTLDLTGNQLRCLPADVTRLSCLTRLDLSRQQEWPKAEVDSNESCKTITDRFRRMQLNSSLMDIIRMPCIRQIALGQHDRVQTSGAMEAL</sequence>
<dbReference type="InterPro" id="IPR050715">
    <property type="entry name" value="LRR-SigEffector_domain"/>
</dbReference>
<dbReference type="Proteomes" id="UP001465755">
    <property type="component" value="Unassembled WGS sequence"/>
</dbReference>
<evidence type="ECO:0000313" key="3">
    <source>
        <dbReference type="Proteomes" id="UP001465755"/>
    </source>
</evidence>
<organism evidence="2 3">
    <name type="scientific">Symbiochloris irregularis</name>
    <dbReference type="NCBI Taxonomy" id="706552"/>
    <lineage>
        <taxon>Eukaryota</taxon>
        <taxon>Viridiplantae</taxon>
        <taxon>Chlorophyta</taxon>
        <taxon>core chlorophytes</taxon>
        <taxon>Trebouxiophyceae</taxon>
        <taxon>Trebouxiales</taxon>
        <taxon>Trebouxiaceae</taxon>
        <taxon>Symbiochloris</taxon>
    </lineage>
</organism>
<proteinExistence type="predicted"/>